<dbReference type="PANTHER" id="PTHR36503">
    <property type="entry name" value="BLR2520 PROTEIN"/>
    <property type="match status" value="1"/>
</dbReference>
<dbReference type="Pfam" id="PF22677">
    <property type="entry name" value="Ble-like_N"/>
    <property type="match status" value="1"/>
</dbReference>
<dbReference type="Gene3D" id="3.10.180.10">
    <property type="entry name" value="2,3-Dihydroxybiphenyl 1,2-Dioxygenase, domain 1"/>
    <property type="match status" value="1"/>
</dbReference>
<dbReference type="InterPro" id="IPR037523">
    <property type="entry name" value="VOC_core"/>
</dbReference>
<dbReference type="SUPFAM" id="SSF54593">
    <property type="entry name" value="Glyoxalase/Bleomycin resistance protein/Dihydroxybiphenyl dioxygenase"/>
    <property type="match status" value="1"/>
</dbReference>
<dbReference type="Proteomes" id="UP001199054">
    <property type="component" value="Unassembled WGS sequence"/>
</dbReference>
<evidence type="ECO:0000259" key="1">
    <source>
        <dbReference type="PROSITE" id="PS51819"/>
    </source>
</evidence>
<gene>
    <name evidence="2" type="ORF">LG632_01835</name>
</gene>
<comment type="caution">
    <text evidence="2">The sequence shown here is derived from an EMBL/GenBank/DDBJ whole genome shotgun (WGS) entry which is preliminary data.</text>
</comment>
<organism evidence="2 3">
    <name type="scientific">Streptomyces antimicrobicus</name>
    <dbReference type="NCBI Taxonomy" id="2883108"/>
    <lineage>
        <taxon>Bacteria</taxon>
        <taxon>Bacillati</taxon>
        <taxon>Actinomycetota</taxon>
        <taxon>Actinomycetes</taxon>
        <taxon>Kitasatosporales</taxon>
        <taxon>Streptomycetaceae</taxon>
        <taxon>Streptomyces</taxon>
    </lineage>
</organism>
<protein>
    <submittedName>
        <fullName evidence="2">VOC family protein</fullName>
    </submittedName>
</protein>
<dbReference type="PANTHER" id="PTHR36503:SF2">
    <property type="entry name" value="BLR2408 PROTEIN"/>
    <property type="match status" value="1"/>
</dbReference>
<feature type="domain" description="VOC" evidence="1">
    <location>
        <begin position="12"/>
        <end position="136"/>
    </location>
</feature>
<accession>A0ABS8B0K4</accession>
<dbReference type="EMBL" id="JAJAUY010000004">
    <property type="protein sequence ID" value="MCB5178132.1"/>
    <property type="molecule type" value="Genomic_DNA"/>
</dbReference>
<dbReference type="PROSITE" id="PS51819">
    <property type="entry name" value="VOC"/>
    <property type="match status" value="1"/>
</dbReference>
<proteinExistence type="predicted"/>
<reference evidence="2 3" key="1">
    <citation type="submission" date="2021-10" db="EMBL/GenBank/DDBJ databases">
        <title>Streptomyces sp. strain SMC 277, a novel streptomycete isolated from soil.</title>
        <authorList>
            <person name="Chanama M."/>
        </authorList>
    </citation>
    <scope>NUCLEOTIDE SEQUENCE [LARGE SCALE GENOMIC DNA]</scope>
    <source>
        <strain evidence="2 3">SMC 277</strain>
    </source>
</reference>
<sequence length="143" mass="15842">MSQQQTPQTHQTMIFVNLPVKDLDASKAFWKELGYSFNAQFTDETAASLVISDTIYAMLLTEAKFKEFTHKALADTATTVQTLLCLSAASREAVDSLVDTAVRAGGTEPRAAMDHGFMYLRAFEDLDGHTWEIMWMDPAAVQG</sequence>
<dbReference type="InterPro" id="IPR029068">
    <property type="entry name" value="Glyas_Bleomycin-R_OHBP_Dase"/>
</dbReference>
<dbReference type="InterPro" id="IPR053863">
    <property type="entry name" value="Glyoxy/Ble-like_N"/>
</dbReference>
<name>A0ABS8B0K4_9ACTN</name>
<evidence type="ECO:0000313" key="2">
    <source>
        <dbReference type="EMBL" id="MCB5178132.1"/>
    </source>
</evidence>
<dbReference type="RefSeq" id="WP_226724530.1">
    <property type="nucleotide sequence ID" value="NZ_JAJAUY010000004.1"/>
</dbReference>
<evidence type="ECO:0000313" key="3">
    <source>
        <dbReference type="Proteomes" id="UP001199054"/>
    </source>
</evidence>
<keyword evidence="3" id="KW-1185">Reference proteome</keyword>